<dbReference type="GO" id="GO:0030145">
    <property type="term" value="F:manganese ion binding"/>
    <property type="evidence" value="ECO:0007669"/>
    <property type="project" value="InterPro"/>
</dbReference>
<dbReference type="Gene3D" id="3.20.20.140">
    <property type="entry name" value="Metal-dependent hydrolases"/>
    <property type="match status" value="1"/>
</dbReference>
<comment type="catalytic activity">
    <reaction evidence="4">
        <text>O-phospho-L-tyrosyl-[protein] + H2O = L-tyrosyl-[protein] + phosphate</text>
        <dbReference type="Rhea" id="RHEA:10684"/>
        <dbReference type="Rhea" id="RHEA-COMP:10136"/>
        <dbReference type="Rhea" id="RHEA-COMP:20101"/>
        <dbReference type="ChEBI" id="CHEBI:15377"/>
        <dbReference type="ChEBI" id="CHEBI:43474"/>
        <dbReference type="ChEBI" id="CHEBI:46858"/>
        <dbReference type="ChEBI" id="CHEBI:61978"/>
        <dbReference type="EC" id="3.1.3.48"/>
    </reaction>
</comment>
<dbReference type="RefSeq" id="WP_117724864.1">
    <property type="nucleotide sequence ID" value="NZ_QSUL01000011.1"/>
</dbReference>
<name>A0A3E5B6S5_9BACE</name>
<dbReference type="AlphaFoldDB" id="A0A3E5B6S5"/>
<dbReference type="Proteomes" id="UP000260983">
    <property type="component" value="Unassembled WGS sequence"/>
</dbReference>
<dbReference type="PANTHER" id="PTHR39181">
    <property type="entry name" value="TYROSINE-PROTEIN PHOSPHATASE YWQE"/>
    <property type="match status" value="1"/>
</dbReference>
<organism evidence="5 6">
    <name type="scientific">Bacteroides oleiciplenus</name>
    <dbReference type="NCBI Taxonomy" id="626931"/>
    <lineage>
        <taxon>Bacteria</taxon>
        <taxon>Pseudomonadati</taxon>
        <taxon>Bacteroidota</taxon>
        <taxon>Bacteroidia</taxon>
        <taxon>Bacteroidales</taxon>
        <taxon>Bacteroidaceae</taxon>
        <taxon>Bacteroides</taxon>
    </lineage>
</organism>
<dbReference type="EMBL" id="QSUL01000011">
    <property type="protein sequence ID" value="RGN33243.1"/>
    <property type="molecule type" value="Genomic_DNA"/>
</dbReference>
<protein>
    <recommendedName>
        <fullName evidence="2">protein-tyrosine-phosphatase</fullName>
        <ecNumber evidence="2">3.1.3.48</ecNumber>
    </recommendedName>
</protein>
<keyword evidence="3" id="KW-0378">Hydrolase</keyword>
<proteinExistence type="inferred from homology"/>
<comment type="caution">
    <text evidence="5">The sequence shown here is derived from an EMBL/GenBank/DDBJ whole genome shotgun (WGS) entry which is preliminary data.</text>
</comment>
<evidence type="ECO:0000256" key="2">
    <source>
        <dbReference type="ARBA" id="ARBA00013064"/>
    </source>
</evidence>
<reference evidence="5 6" key="1">
    <citation type="submission" date="2018-08" db="EMBL/GenBank/DDBJ databases">
        <title>A genome reference for cultivated species of the human gut microbiota.</title>
        <authorList>
            <person name="Zou Y."/>
            <person name="Xue W."/>
            <person name="Luo G."/>
        </authorList>
    </citation>
    <scope>NUCLEOTIDE SEQUENCE [LARGE SCALE GENOMIC DNA]</scope>
    <source>
        <strain evidence="5 6">OM05-15BH</strain>
    </source>
</reference>
<accession>A0A3E5B6S5</accession>
<dbReference type="GO" id="GO:0004725">
    <property type="term" value="F:protein tyrosine phosphatase activity"/>
    <property type="evidence" value="ECO:0007669"/>
    <property type="project" value="UniProtKB-EC"/>
</dbReference>
<comment type="similarity">
    <text evidence="1">Belongs to the metallo-dependent hydrolases superfamily. CpsB/CapC family.</text>
</comment>
<dbReference type="InterPro" id="IPR016667">
    <property type="entry name" value="Caps_polysacc_synth_CpsB/CapC"/>
</dbReference>
<evidence type="ECO:0000256" key="1">
    <source>
        <dbReference type="ARBA" id="ARBA00005750"/>
    </source>
</evidence>
<sequence length="217" mass="25699">MDYQPYLLSSTDNWAMPENKSIELLHYLESSGVKDVVCIPPVRKENPQNTNDYLQRRFKRLTSTYKDAIHLHLAARYRIDETYFLHLQSSELLCLKEDMHLLVDVSPLQEYTNTWRLLEATIQAGFIPVLMQPERVTYWRIGDFARLNKMGCKFMGSLYSLHGYNGDTALMHSEYLRQRDWYDYYCSGMEDTKVMRYVEQWHIKNLNISTLLESGMD</sequence>
<dbReference type="PANTHER" id="PTHR39181:SF1">
    <property type="entry name" value="TYROSINE-PROTEIN PHOSPHATASE YWQE"/>
    <property type="match status" value="1"/>
</dbReference>
<dbReference type="EC" id="3.1.3.48" evidence="2"/>
<evidence type="ECO:0000256" key="3">
    <source>
        <dbReference type="ARBA" id="ARBA00022801"/>
    </source>
</evidence>
<dbReference type="Pfam" id="PF19567">
    <property type="entry name" value="CpsB_CapC"/>
    <property type="match status" value="1"/>
</dbReference>
<gene>
    <name evidence="5" type="ORF">DXB65_16040</name>
</gene>
<evidence type="ECO:0000313" key="6">
    <source>
        <dbReference type="Proteomes" id="UP000260983"/>
    </source>
</evidence>
<evidence type="ECO:0000256" key="4">
    <source>
        <dbReference type="ARBA" id="ARBA00051722"/>
    </source>
</evidence>
<evidence type="ECO:0000313" key="5">
    <source>
        <dbReference type="EMBL" id="RGN33243.1"/>
    </source>
</evidence>